<comment type="caution">
    <text evidence="2">The sequence shown here is derived from an EMBL/GenBank/DDBJ whole genome shotgun (WGS) entry which is preliminary data.</text>
</comment>
<dbReference type="Pfam" id="PF07727">
    <property type="entry name" value="RVT_2"/>
    <property type="match status" value="1"/>
</dbReference>
<dbReference type="EMBL" id="JAVYJV010000006">
    <property type="protein sequence ID" value="KAK4369217.1"/>
    <property type="molecule type" value="Genomic_DNA"/>
</dbReference>
<organism evidence="2 3">
    <name type="scientific">Anisodus tanguticus</name>
    <dbReference type="NCBI Taxonomy" id="243964"/>
    <lineage>
        <taxon>Eukaryota</taxon>
        <taxon>Viridiplantae</taxon>
        <taxon>Streptophyta</taxon>
        <taxon>Embryophyta</taxon>
        <taxon>Tracheophyta</taxon>
        <taxon>Spermatophyta</taxon>
        <taxon>Magnoliopsida</taxon>
        <taxon>eudicotyledons</taxon>
        <taxon>Gunneridae</taxon>
        <taxon>Pentapetalae</taxon>
        <taxon>asterids</taxon>
        <taxon>lamiids</taxon>
        <taxon>Solanales</taxon>
        <taxon>Solanaceae</taxon>
        <taxon>Solanoideae</taxon>
        <taxon>Hyoscyameae</taxon>
        <taxon>Anisodus</taxon>
    </lineage>
</organism>
<sequence length="147" mass="17828">MNDEMKFMYNNGVWDIIELPQGNKSISCKRIYKTKKDNHENIERFKPFFVAKSFSQKEKIDYQETFSPVSTKDAFRIIMTLMAHFDIELHPMNVKTFFLNRNLFEEIYMKQPDDFVESEKEHLMCKLKKSIYGQKQASRQWYLRFII</sequence>
<name>A0AAE1VHH8_9SOLA</name>
<evidence type="ECO:0000313" key="3">
    <source>
        <dbReference type="Proteomes" id="UP001291623"/>
    </source>
</evidence>
<proteinExistence type="predicted"/>
<reference evidence="2" key="1">
    <citation type="submission" date="2023-12" db="EMBL/GenBank/DDBJ databases">
        <title>Genome assembly of Anisodus tanguticus.</title>
        <authorList>
            <person name="Wang Y.-J."/>
        </authorList>
    </citation>
    <scope>NUCLEOTIDE SEQUENCE</scope>
    <source>
        <strain evidence="2">KB-2021</strain>
        <tissue evidence="2">Leaf</tissue>
    </source>
</reference>
<keyword evidence="3" id="KW-1185">Reference proteome</keyword>
<dbReference type="InterPro" id="IPR013103">
    <property type="entry name" value="RVT_2"/>
</dbReference>
<evidence type="ECO:0000313" key="2">
    <source>
        <dbReference type="EMBL" id="KAK4369217.1"/>
    </source>
</evidence>
<evidence type="ECO:0000259" key="1">
    <source>
        <dbReference type="Pfam" id="PF07727"/>
    </source>
</evidence>
<gene>
    <name evidence="2" type="ORF">RND71_013009</name>
</gene>
<dbReference type="AlphaFoldDB" id="A0AAE1VHH8"/>
<feature type="domain" description="Reverse transcriptase Ty1/copia-type" evidence="1">
    <location>
        <begin position="11"/>
        <end position="143"/>
    </location>
</feature>
<protein>
    <recommendedName>
        <fullName evidence="1">Reverse transcriptase Ty1/copia-type domain-containing protein</fullName>
    </recommendedName>
</protein>
<dbReference type="Proteomes" id="UP001291623">
    <property type="component" value="Unassembled WGS sequence"/>
</dbReference>
<accession>A0AAE1VHH8</accession>